<evidence type="ECO:0000313" key="1">
    <source>
        <dbReference type="EMBL" id="SVA55222.1"/>
    </source>
</evidence>
<gene>
    <name evidence="1" type="ORF">METZ01_LOCUS108076</name>
</gene>
<sequence>GAKRIFLAVSLRTISLTQALQKLQCPSNNRIGIKFF</sequence>
<feature type="non-terminal residue" evidence="1">
    <location>
        <position position="36"/>
    </location>
</feature>
<dbReference type="EMBL" id="UINC01012674">
    <property type="protein sequence ID" value="SVA55222.1"/>
    <property type="molecule type" value="Genomic_DNA"/>
</dbReference>
<accession>A0A381WS55</accession>
<proteinExistence type="predicted"/>
<organism evidence="1">
    <name type="scientific">marine metagenome</name>
    <dbReference type="NCBI Taxonomy" id="408172"/>
    <lineage>
        <taxon>unclassified sequences</taxon>
        <taxon>metagenomes</taxon>
        <taxon>ecological metagenomes</taxon>
    </lineage>
</organism>
<dbReference type="AlphaFoldDB" id="A0A381WS55"/>
<name>A0A381WS55_9ZZZZ</name>
<feature type="non-terminal residue" evidence="1">
    <location>
        <position position="1"/>
    </location>
</feature>
<reference evidence="1" key="1">
    <citation type="submission" date="2018-05" db="EMBL/GenBank/DDBJ databases">
        <authorList>
            <person name="Lanie J.A."/>
            <person name="Ng W.-L."/>
            <person name="Kazmierczak K.M."/>
            <person name="Andrzejewski T.M."/>
            <person name="Davidsen T.M."/>
            <person name="Wayne K.J."/>
            <person name="Tettelin H."/>
            <person name="Glass J.I."/>
            <person name="Rusch D."/>
            <person name="Podicherti R."/>
            <person name="Tsui H.-C.T."/>
            <person name="Winkler M.E."/>
        </authorList>
    </citation>
    <scope>NUCLEOTIDE SEQUENCE</scope>
</reference>
<protein>
    <submittedName>
        <fullName evidence="1">Uncharacterized protein</fullName>
    </submittedName>
</protein>